<protein>
    <submittedName>
        <fullName evidence="2">Uncharacterized protein</fullName>
    </submittedName>
</protein>
<organism evidence="2 3">
    <name type="scientific">Helianthus annuus</name>
    <name type="common">Common sunflower</name>
    <dbReference type="NCBI Taxonomy" id="4232"/>
    <lineage>
        <taxon>Eukaryota</taxon>
        <taxon>Viridiplantae</taxon>
        <taxon>Streptophyta</taxon>
        <taxon>Embryophyta</taxon>
        <taxon>Tracheophyta</taxon>
        <taxon>Spermatophyta</taxon>
        <taxon>Magnoliopsida</taxon>
        <taxon>eudicotyledons</taxon>
        <taxon>Gunneridae</taxon>
        <taxon>Pentapetalae</taxon>
        <taxon>asterids</taxon>
        <taxon>campanulids</taxon>
        <taxon>Asterales</taxon>
        <taxon>Asteraceae</taxon>
        <taxon>Asteroideae</taxon>
        <taxon>Heliantheae alliance</taxon>
        <taxon>Heliantheae</taxon>
        <taxon>Helianthus</taxon>
    </lineage>
</organism>
<feature type="transmembrane region" description="Helical" evidence="1">
    <location>
        <begin position="23"/>
        <end position="49"/>
    </location>
</feature>
<comment type="caution">
    <text evidence="2">The sequence shown here is derived from an EMBL/GenBank/DDBJ whole genome shotgun (WGS) entry which is preliminary data.</text>
</comment>
<evidence type="ECO:0000256" key="1">
    <source>
        <dbReference type="SAM" id="Phobius"/>
    </source>
</evidence>
<keyword evidence="1" id="KW-0812">Transmembrane</keyword>
<keyword evidence="3" id="KW-1185">Reference proteome</keyword>
<keyword evidence="1" id="KW-1133">Transmembrane helix</keyword>
<proteinExistence type="predicted"/>
<evidence type="ECO:0000313" key="2">
    <source>
        <dbReference type="EMBL" id="KAF5798882.1"/>
    </source>
</evidence>
<accession>A0A9K3ILN1</accession>
<reference evidence="2" key="1">
    <citation type="journal article" date="2017" name="Nature">
        <title>The sunflower genome provides insights into oil metabolism, flowering and Asterid evolution.</title>
        <authorList>
            <person name="Badouin H."/>
            <person name="Gouzy J."/>
            <person name="Grassa C.J."/>
            <person name="Murat F."/>
            <person name="Staton S.E."/>
            <person name="Cottret L."/>
            <person name="Lelandais-Briere C."/>
            <person name="Owens G.L."/>
            <person name="Carrere S."/>
            <person name="Mayjonade B."/>
            <person name="Legrand L."/>
            <person name="Gill N."/>
            <person name="Kane N.C."/>
            <person name="Bowers J.E."/>
            <person name="Hubner S."/>
            <person name="Bellec A."/>
            <person name="Berard A."/>
            <person name="Berges H."/>
            <person name="Blanchet N."/>
            <person name="Boniface M.C."/>
            <person name="Brunel D."/>
            <person name="Catrice O."/>
            <person name="Chaidir N."/>
            <person name="Claudel C."/>
            <person name="Donnadieu C."/>
            <person name="Faraut T."/>
            <person name="Fievet G."/>
            <person name="Helmstetter N."/>
            <person name="King M."/>
            <person name="Knapp S.J."/>
            <person name="Lai Z."/>
            <person name="Le Paslier M.C."/>
            <person name="Lippi Y."/>
            <person name="Lorenzon L."/>
            <person name="Mandel J.R."/>
            <person name="Marage G."/>
            <person name="Marchand G."/>
            <person name="Marquand E."/>
            <person name="Bret-Mestries E."/>
            <person name="Morien E."/>
            <person name="Nambeesan S."/>
            <person name="Nguyen T."/>
            <person name="Pegot-Espagnet P."/>
            <person name="Pouilly N."/>
            <person name="Raftis F."/>
            <person name="Sallet E."/>
            <person name="Schiex T."/>
            <person name="Thomas J."/>
            <person name="Vandecasteele C."/>
            <person name="Vares D."/>
            <person name="Vear F."/>
            <person name="Vautrin S."/>
            <person name="Crespi M."/>
            <person name="Mangin B."/>
            <person name="Burke J.M."/>
            <person name="Salse J."/>
            <person name="Munos S."/>
            <person name="Vincourt P."/>
            <person name="Rieseberg L.H."/>
            <person name="Langlade N.B."/>
        </authorList>
    </citation>
    <scope>NUCLEOTIDE SEQUENCE</scope>
    <source>
        <tissue evidence="2">Leaves</tissue>
    </source>
</reference>
<dbReference type="AlphaFoldDB" id="A0A9K3ILN1"/>
<dbReference type="EMBL" id="MNCJ02000322">
    <property type="protein sequence ID" value="KAF5798882.1"/>
    <property type="molecule type" value="Genomic_DNA"/>
</dbReference>
<keyword evidence="1" id="KW-0472">Membrane</keyword>
<evidence type="ECO:0000313" key="3">
    <source>
        <dbReference type="Proteomes" id="UP000215914"/>
    </source>
</evidence>
<dbReference type="Gramene" id="mRNA:HanXRQr2_Chr07g0298131">
    <property type="protein sequence ID" value="mRNA:HanXRQr2_Chr07g0298131"/>
    <property type="gene ID" value="HanXRQr2_Chr07g0298131"/>
</dbReference>
<reference evidence="2" key="2">
    <citation type="submission" date="2020-06" db="EMBL/GenBank/DDBJ databases">
        <title>Helianthus annuus Genome sequencing and assembly Release 2.</title>
        <authorList>
            <person name="Gouzy J."/>
            <person name="Langlade N."/>
            <person name="Munos S."/>
        </authorList>
    </citation>
    <scope>NUCLEOTIDE SEQUENCE</scope>
    <source>
        <tissue evidence="2">Leaves</tissue>
    </source>
</reference>
<sequence>MKTRSIRSVVVVECHSIFSFQTLHISICIINQLILLVVCFQGLALSLIFSASSKF</sequence>
<gene>
    <name evidence="2" type="ORF">HanXRQr2_Chr07g0298131</name>
</gene>
<name>A0A9K3ILN1_HELAN</name>
<dbReference type="Proteomes" id="UP000215914">
    <property type="component" value="Unassembled WGS sequence"/>
</dbReference>